<protein>
    <submittedName>
        <fullName evidence="4">DNA-binding transcriptional activator KdpE</fullName>
    </submittedName>
</protein>
<dbReference type="InterPro" id="IPR001789">
    <property type="entry name" value="Sig_transdc_resp-reg_receiver"/>
</dbReference>
<proteinExistence type="predicted"/>
<evidence type="ECO:0000313" key="5">
    <source>
        <dbReference type="Proteomes" id="UP000184514"/>
    </source>
</evidence>
<dbReference type="SUPFAM" id="SSF52172">
    <property type="entry name" value="CheY-like"/>
    <property type="match status" value="1"/>
</dbReference>
<sequence>MQALLLEDDESTRTLYGECITGAGHKVIECDTLESAYAALRTHRIDVLVLDLVIGDTNCLSLAQFAGYAAPDAEIILVTGSGRFAQGEVLSEYPGINWMLRKPIAIGDLEALIEHADRRSSKLN</sequence>
<keyword evidence="4" id="KW-0238">DNA-binding</keyword>
<gene>
    <name evidence="4" type="ORF">PFRI_06410</name>
</gene>
<dbReference type="InterPro" id="IPR011006">
    <property type="entry name" value="CheY-like_superfamily"/>
</dbReference>
<dbReference type="PANTHER" id="PTHR44591">
    <property type="entry name" value="STRESS RESPONSE REGULATOR PROTEIN 1"/>
    <property type="match status" value="1"/>
</dbReference>
<keyword evidence="1 2" id="KW-0597">Phosphoprotein</keyword>
<evidence type="ECO:0000256" key="1">
    <source>
        <dbReference type="ARBA" id="ARBA00022553"/>
    </source>
</evidence>
<evidence type="ECO:0000256" key="2">
    <source>
        <dbReference type="PROSITE-ProRule" id="PRU00169"/>
    </source>
</evidence>
<feature type="modified residue" description="4-aspartylphosphate" evidence="2">
    <location>
        <position position="51"/>
    </location>
</feature>
<accession>A0A1L9P0U0</accession>
<dbReference type="EMBL" id="MLCB01000057">
    <property type="protein sequence ID" value="OJI95101.1"/>
    <property type="molecule type" value="Genomic_DNA"/>
</dbReference>
<dbReference type="InterPro" id="IPR050595">
    <property type="entry name" value="Bact_response_regulator"/>
</dbReference>
<name>A0A1L9P0U0_9RHOB</name>
<dbReference type="Pfam" id="PF00072">
    <property type="entry name" value="Response_reg"/>
    <property type="match status" value="1"/>
</dbReference>
<evidence type="ECO:0000259" key="3">
    <source>
        <dbReference type="PROSITE" id="PS50110"/>
    </source>
</evidence>
<dbReference type="GO" id="GO:0000160">
    <property type="term" value="P:phosphorelay signal transduction system"/>
    <property type="evidence" value="ECO:0007669"/>
    <property type="project" value="InterPro"/>
</dbReference>
<dbReference type="Gene3D" id="3.40.50.2300">
    <property type="match status" value="1"/>
</dbReference>
<organism evidence="4 5">
    <name type="scientific">Planktotalea frisia</name>
    <dbReference type="NCBI Taxonomy" id="696762"/>
    <lineage>
        <taxon>Bacteria</taxon>
        <taxon>Pseudomonadati</taxon>
        <taxon>Pseudomonadota</taxon>
        <taxon>Alphaproteobacteria</taxon>
        <taxon>Rhodobacterales</taxon>
        <taxon>Paracoccaceae</taxon>
        <taxon>Planktotalea</taxon>
    </lineage>
</organism>
<dbReference type="PROSITE" id="PS50110">
    <property type="entry name" value="RESPONSE_REGULATORY"/>
    <property type="match status" value="1"/>
</dbReference>
<reference evidence="4 5" key="1">
    <citation type="submission" date="2016-10" db="EMBL/GenBank/DDBJ databases">
        <title>Genome sequence of Planktotalea frisia SH6-1.</title>
        <authorList>
            <person name="Poehlein A."/>
            <person name="Bakenhus I."/>
            <person name="Voget S."/>
            <person name="Brinkhoff T."/>
            <person name="Simon M."/>
        </authorList>
    </citation>
    <scope>NUCLEOTIDE SEQUENCE [LARGE SCALE GENOMIC DNA]</scope>
    <source>
        <strain evidence="4 5">SH6-1</strain>
    </source>
</reference>
<feature type="domain" description="Response regulatory" evidence="3">
    <location>
        <begin position="2"/>
        <end position="117"/>
    </location>
</feature>
<dbReference type="AlphaFoldDB" id="A0A1L9P0U0"/>
<dbReference type="OrthoDB" id="7874292at2"/>
<dbReference type="CDD" id="cd00156">
    <property type="entry name" value="REC"/>
    <property type="match status" value="1"/>
</dbReference>
<dbReference type="Proteomes" id="UP000184514">
    <property type="component" value="Unassembled WGS sequence"/>
</dbReference>
<evidence type="ECO:0000313" key="4">
    <source>
        <dbReference type="EMBL" id="OJI95101.1"/>
    </source>
</evidence>
<comment type="caution">
    <text evidence="4">The sequence shown here is derived from an EMBL/GenBank/DDBJ whole genome shotgun (WGS) entry which is preliminary data.</text>
</comment>
<dbReference type="RefSeq" id="WP_072629307.1">
    <property type="nucleotide sequence ID" value="NZ_JABBAN010000059.1"/>
</dbReference>
<dbReference type="STRING" id="696762.PFRI_06410"/>
<dbReference type="PANTHER" id="PTHR44591:SF3">
    <property type="entry name" value="RESPONSE REGULATORY DOMAIN-CONTAINING PROTEIN"/>
    <property type="match status" value="1"/>
</dbReference>
<keyword evidence="5" id="KW-1185">Reference proteome</keyword>
<dbReference type="GO" id="GO:0003677">
    <property type="term" value="F:DNA binding"/>
    <property type="evidence" value="ECO:0007669"/>
    <property type="project" value="UniProtKB-KW"/>
</dbReference>